<gene>
    <name evidence="4" type="ORF">A6302_03550</name>
</gene>
<evidence type="ECO:0000256" key="2">
    <source>
        <dbReference type="SAM" id="Phobius"/>
    </source>
</evidence>
<dbReference type="InterPro" id="IPR037185">
    <property type="entry name" value="EmrE-like"/>
</dbReference>
<keyword evidence="2" id="KW-0472">Membrane</keyword>
<feature type="transmembrane region" description="Helical" evidence="2">
    <location>
        <begin position="103"/>
        <end position="126"/>
    </location>
</feature>
<evidence type="ECO:0000313" key="5">
    <source>
        <dbReference type="Proteomes" id="UP000094622"/>
    </source>
</evidence>
<dbReference type="GO" id="GO:0016020">
    <property type="term" value="C:membrane"/>
    <property type="evidence" value="ECO:0007669"/>
    <property type="project" value="InterPro"/>
</dbReference>
<name>A0A1E3H0P4_9HYPH</name>
<dbReference type="EMBL" id="MCRJ01000107">
    <property type="protein sequence ID" value="ODN69141.1"/>
    <property type="molecule type" value="Genomic_DNA"/>
</dbReference>
<evidence type="ECO:0000256" key="1">
    <source>
        <dbReference type="SAM" id="MobiDB-lite"/>
    </source>
</evidence>
<accession>A0A1E3H0P4</accession>
<feature type="transmembrane region" description="Helical" evidence="2">
    <location>
        <begin position="75"/>
        <end position="97"/>
    </location>
</feature>
<sequence length="284" mass="30129">MTEATPALAVAGNARLYAVPALVAGAVAIGVSPVFVRVAETGPFASAFWRVGLAAPLLLLWAWREGGAGAIRRAAASPAVWLAGLFFAGDLICWHLSILGTTIANATLFATLAPVWVVLGSGLFIGEAVERHVFAGLAVCLVGAAILVGGSFALAPERLVGDAWGLLTSLFFGAYFLAVRAARRQLGPGTVSFASSLITRRCCWSLRWRWSRPCGRRPRRGRPRCSALPSSPMPAARGCSPSRSVMFRPLFPPLWSSSRRSPPRCSPGRSSPRPPGRTRSRAGR</sequence>
<keyword evidence="2" id="KW-1133">Transmembrane helix</keyword>
<dbReference type="PANTHER" id="PTHR22911">
    <property type="entry name" value="ACYL-MALONYL CONDENSING ENZYME-RELATED"/>
    <property type="match status" value="1"/>
</dbReference>
<evidence type="ECO:0000313" key="4">
    <source>
        <dbReference type="EMBL" id="ODN69141.1"/>
    </source>
</evidence>
<organism evidence="4 5">
    <name type="scientific">Methylobrevis pamukkalensis</name>
    <dbReference type="NCBI Taxonomy" id="1439726"/>
    <lineage>
        <taxon>Bacteria</taxon>
        <taxon>Pseudomonadati</taxon>
        <taxon>Pseudomonadota</taxon>
        <taxon>Alphaproteobacteria</taxon>
        <taxon>Hyphomicrobiales</taxon>
        <taxon>Pleomorphomonadaceae</taxon>
        <taxon>Methylobrevis</taxon>
    </lineage>
</organism>
<comment type="caution">
    <text evidence="4">The sequence shown here is derived from an EMBL/GenBank/DDBJ whole genome shotgun (WGS) entry which is preliminary data.</text>
</comment>
<dbReference type="AlphaFoldDB" id="A0A1E3H0P4"/>
<dbReference type="Pfam" id="PF00892">
    <property type="entry name" value="EamA"/>
    <property type="match status" value="1"/>
</dbReference>
<dbReference type="PANTHER" id="PTHR22911:SF76">
    <property type="entry name" value="EAMA DOMAIN-CONTAINING PROTEIN"/>
    <property type="match status" value="1"/>
</dbReference>
<proteinExistence type="predicted"/>
<dbReference type="InterPro" id="IPR000620">
    <property type="entry name" value="EamA_dom"/>
</dbReference>
<feature type="region of interest" description="Disordered" evidence="1">
    <location>
        <begin position="216"/>
        <end position="284"/>
    </location>
</feature>
<dbReference type="SUPFAM" id="SSF103481">
    <property type="entry name" value="Multidrug resistance efflux transporter EmrE"/>
    <property type="match status" value="1"/>
</dbReference>
<feature type="domain" description="EamA" evidence="3">
    <location>
        <begin position="19"/>
        <end position="148"/>
    </location>
</feature>
<dbReference type="Proteomes" id="UP000094622">
    <property type="component" value="Unassembled WGS sequence"/>
</dbReference>
<evidence type="ECO:0000259" key="3">
    <source>
        <dbReference type="Pfam" id="PF00892"/>
    </source>
</evidence>
<keyword evidence="2" id="KW-0812">Transmembrane</keyword>
<protein>
    <submittedName>
        <fullName evidence="4">EamA-like transporter family protein</fullName>
    </submittedName>
</protein>
<feature type="transmembrane region" description="Helical" evidence="2">
    <location>
        <begin position="16"/>
        <end position="35"/>
    </location>
</feature>
<feature type="transmembrane region" description="Helical" evidence="2">
    <location>
        <begin position="161"/>
        <end position="179"/>
    </location>
</feature>
<keyword evidence="5" id="KW-1185">Reference proteome</keyword>
<feature type="transmembrane region" description="Helical" evidence="2">
    <location>
        <begin position="133"/>
        <end position="155"/>
    </location>
</feature>
<reference evidence="4 5" key="1">
    <citation type="submission" date="2016-07" db="EMBL/GenBank/DDBJ databases">
        <title>Draft Genome Sequence of Methylobrevis pamukkalensis PK2.</title>
        <authorList>
            <person name="Vasilenko O.V."/>
            <person name="Doronina N.V."/>
            <person name="Shmareva M.N."/>
            <person name="Tarlachkov S.V."/>
            <person name="Mustakhimov I."/>
            <person name="Trotsenko Y.A."/>
        </authorList>
    </citation>
    <scope>NUCLEOTIDE SEQUENCE [LARGE SCALE GENOMIC DNA]</scope>
    <source>
        <strain evidence="4 5">PK2</strain>
    </source>
</reference>
<feature type="transmembrane region" description="Helical" evidence="2">
    <location>
        <begin position="47"/>
        <end position="63"/>
    </location>
</feature>